<evidence type="ECO:0000256" key="1">
    <source>
        <dbReference type="SAM" id="MobiDB-lite"/>
    </source>
</evidence>
<accession>A0A857C3M1</accession>
<dbReference type="AlphaFoldDB" id="A0A857C3M1"/>
<reference evidence="3 4" key="1">
    <citation type="submission" date="2019-12" db="EMBL/GenBank/DDBJ databases">
        <title>The genome of Stappia indica PHM037.</title>
        <authorList>
            <person name="Kacar D."/>
            <person name="Galan B."/>
            <person name="Canedo L."/>
            <person name="Rodriguez P."/>
            <person name="de la Calle F."/>
            <person name="Garcia J.L."/>
        </authorList>
    </citation>
    <scope>NUCLEOTIDE SEQUENCE [LARGE SCALE GENOMIC DNA]</scope>
    <source>
        <strain evidence="3 4">PHM037</strain>
    </source>
</reference>
<dbReference type="EMBL" id="CP046908">
    <property type="protein sequence ID" value="QGZ33425.1"/>
    <property type="molecule type" value="Genomic_DNA"/>
</dbReference>
<feature type="compositionally biased region" description="Basic and acidic residues" evidence="1">
    <location>
        <begin position="120"/>
        <end position="135"/>
    </location>
</feature>
<keyword evidence="2" id="KW-0732">Signal</keyword>
<proteinExistence type="predicted"/>
<protein>
    <recommendedName>
        <fullName evidence="5">Peptidase propeptide and YPEB domain-containing protein</fullName>
    </recommendedName>
</protein>
<feature type="chain" id="PRO_5032397636" description="Peptidase propeptide and YPEB domain-containing protein" evidence="2">
    <location>
        <begin position="37"/>
        <end position="148"/>
    </location>
</feature>
<gene>
    <name evidence="3" type="ORF">GH266_02245</name>
</gene>
<sequence>MDGTDESTAGIPARLRKAASHLAFLAMLAAASPAAADHVSPGDRLGANLNDIANALSAHGYSTLRYINKDGRIEIVARKGGDEVFLLIDAETGILETVVHKDDEPLLERPPAAAPSPNDEESRRPATRDKGEDRLSALPASMARPPTC</sequence>
<evidence type="ECO:0000256" key="2">
    <source>
        <dbReference type="SAM" id="SignalP"/>
    </source>
</evidence>
<dbReference type="RefSeq" id="WP_158192443.1">
    <property type="nucleotide sequence ID" value="NZ_CP046908.1"/>
</dbReference>
<dbReference type="Proteomes" id="UP000435648">
    <property type="component" value="Chromosome"/>
</dbReference>
<evidence type="ECO:0008006" key="5">
    <source>
        <dbReference type="Google" id="ProtNLM"/>
    </source>
</evidence>
<organism evidence="3 4">
    <name type="scientific">Stappia indica</name>
    <dbReference type="NCBI Taxonomy" id="538381"/>
    <lineage>
        <taxon>Bacteria</taxon>
        <taxon>Pseudomonadati</taxon>
        <taxon>Pseudomonadota</taxon>
        <taxon>Alphaproteobacteria</taxon>
        <taxon>Hyphomicrobiales</taxon>
        <taxon>Stappiaceae</taxon>
        <taxon>Stappia</taxon>
    </lineage>
</organism>
<evidence type="ECO:0000313" key="4">
    <source>
        <dbReference type="Proteomes" id="UP000435648"/>
    </source>
</evidence>
<feature type="region of interest" description="Disordered" evidence="1">
    <location>
        <begin position="100"/>
        <end position="148"/>
    </location>
</feature>
<name>A0A857C3M1_9HYPH</name>
<feature type="signal peptide" evidence="2">
    <location>
        <begin position="1"/>
        <end position="36"/>
    </location>
</feature>
<dbReference type="KEGG" id="siw:GH266_02245"/>
<evidence type="ECO:0000313" key="3">
    <source>
        <dbReference type="EMBL" id="QGZ33425.1"/>
    </source>
</evidence>
<dbReference type="OrthoDB" id="9973811at2"/>